<dbReference type="InterPro" id="IPR003423">
    <property type="entry name" value="OMP_efflux"/>
</dbReference>
<dbReference type="AlphaFoldDB" id="H8GH04"/>
<gene>
    <name evidence="4" type="ORF">Metal_3632</name>
</gene>
<dbReference type="Proteomes" id="UP000005090">
    <property type="component" value="Chromosome"/>
</dbReference>
<sequence>MERLPRAKRSEAKTSIRLWRVSIDGFRFALPILRPINLTTLPTTPIILMRFRIIPALICHLAAAQLTACAIGPDYSRAPAATSAQFKEMKGWHEAQPRDTALPQKWWRLFDDPELNALEEQVAQANQSVAQAEAQYRQAQHLVQSSQSSLLPVATLTGTLNRFKAASGQSLAPTGIRNLFGLGVGAVWEPDLWGKIRRQIEANTGNAQASAATLHALILSSQAMLAQHYFHLKILDAQKALLDDTVAAYAKTLDITQNRYAVGVAAKSEVVQAKAQLQSARAQAVDLGVERAAREHAIAVLIGKTPAEFSLPPAPLQVEPPAIPVSLPSELLERRPDIAAAERQMAAANARIGVAKAAYFPSLNLAVSGGYQSGDADTLFTMARRYWALGPAGAALTLFDGGAKNAQYQQAIAAHDATVAAYRQTVLTGFQEVEDNLAALRILAEEVQVQDEAVTAAEQALALMLNQYKAGAVSYLNVMTAQTVALSNQQIAVQLKGEQLNVAVLLIKALGGGWNERLLPTEDEADGDRKWTDYLILPVD</sequence>
<dbReference type="Gene3D" id="1.20.1600.10">
    <property type="entry name" value="Outer membrane efflux proteins (OEP)"/>
    <property type="match status" value="1"/>
</dbReference>
<keyword evidence="2" id="KW-1134">Transmembrane beta strand</keyword>
<dbReference type="GO" id="GO:0009279">
    <property type="term" value="C:cell outer membrane"/>
    <property type="evidence" value="ECO:0007669"/>
    <property type="project" value="UniProtKB-SubCell"/>
</dbReference>
<dbReference type="eggNOG" id="COG1538">
    <property type="taxonomic scope" value="Bacteria"/>
</dbReference>
<keyword evidence="2" id="KW-0812">Transmembrane</keyword>
<dbReference type="GO" id="GO:0015562">
    <property type="term" value="F:efflux transmembrane transporter activity"/>
    <property type="evidence" value="ECO:0007669"/>
    <property type="project" value="InterPro"/>
</dbReference>
<evidence type="ECO:0000256" key="1">
    <source>
        <dbReference type="ARBA" id="ARBA00007613"/>
    </source>
</evidence>
<keyword evidence="2" id="KW-0472">Membrane</keyword>
<dbReference type="PANTHER" id="PTHR30203:SF33">
    <property type="entry name" value="BLR4455 PROTEIN"/>
    <property type="match status" value="1"/>
</dbReference>
<keyword evidence="5" id="KW-1185">Reference proteome</keyword>
<dbReference type="STRING" id="686340.Metal_3632"/>
<dbReference type="InterPro" id="IPR010131">
    <property type="entry name" value="MdtP/NodT-like"/>
</dbReference>
<dbReference type="EMBL" id="CM001475">
    <property type="protein sequence ID" value="EIC31279.1"/>
    <property type="molecule type" value="Genomic_DNA"/>
</dbReference>
<keyword evidence="2 4" id="KW-0449">Lipoprotein</keyword>
<keyword evidence="2" id="KW-0564">Palmitate</keyword>
<accession>H8GH04</accession>
<comment type="similarity">
    <text evidence="1 2">Belongs to the outer membrane factor (OMF) (TC 1.B.17) family.</text>
</comment>
<keyword evidence="3" id="KW-0175">Coiled coil</keyword>
<dbReference type="Gene3D" id="2.20.200.10">
    <property type="entry name" value="Outer membrane efflux proteins (OEP)"/>
    <property type="match status" value="1"/>
</dbReference>
<dbReference type="Pfam" id="PF02321">
    <property type="entry name" value="OEP"/>
    <property type="match status" value="2"/>
</dbReference>
<name>H8GH04_METAL</name>
<organism evidence="4 5">
    <name type="scientific">Methylomicrobium album BG8</name>
    <dbReference type="NCBI Taxonomy" id="686340"/>
    <lineage>
        <taxon>Bacteria</taxon>
        <taxon>Pseudomonadati</taxon>
        <taxon>Pseudomonadota</taxon>
        <taxon>Gammaproteobacteria</taxon>
        <taxon>Methylococcales</taxon>
        <taxon>Methylococcaceae</taxon>
        <taxon>Methylomicrobium</taxon>
    </lineage>
</organism>
<dbReference type="NCBIfam" id="TIGR01845">
    <property type="entry name" value="outer_NodT"/>
    <property type="match status" value="1"/>
</dbReference>
<evidence type="ECO:0000313" key="5">
    <source>
        <dbReference type="Proteomes" id="UP000005090"/>
    </source>
</evidence>
<dbReference type="PANTHER" id="PTHR30203">
    <property type="entry name" value="OUTER MEMBRANE CATION EFFLUX PROTEIN"/>
    <property type="match status" value="1"/>
</dbReference>
<proteinExistence type="inferred from homology"/>
<evidence type="ECO:0000313" key="4">
    <source>
        <dbReference type="EMBL" id="EIC31279.1"/>
    </source>
</evidence>
<comment type="subcellular location">
    <subcellularLocation>
        <location evidence="2">Cell outer membrane</location>
        <topology evidence="2">Lipid-anchor</topology>
    </subcellularLocation>
</comment>
<evidence type="ECO:0000256" key="3">
    <source>
        <dbReference type="SAM" id="Coils"/>
    </source>
</evidence>
<dbReference type="HOGENOM" id="CLU_012817_13_1_6"/>
<protein>
    <submittedName>
        <fullName evidence="4">Efflux transporter, outer membrane factor lipoprotein, NodT family</fullName>
    </submittedName>
</protein>
<dbReference type="SUPFAM" id="SSF56954">
    <property type="entry name" value="Outer membrane efflux proteins (OEP)"/>
    <property type="match status" value="1"/>
</dbReference>
<feature type="coiled-coil region" evidence="3">
    <location>
        <begin position="115"/>
        <end position="142"/>
    </location>
</feature>
<evidence type="ECO:0000256" key="2">
    <source>
        <dbReference type="RuleBase" id="RU362097"/>
    </source>
</evidence>
<reference evidence="4 5" key="1">
    <citation type="journal article" date="2013" name="Genome Announc.">
        <title>Genome Sequence of the Obligate Gammaproteobacterial Methanotroph Methylomicrobium album Strain BG8.</title>
        <authorList>
            <person name="Kits K.D."/>
            <person name="Kalyuzhnaya M.G."/>
            <person name="Klotz M.G."/>
            <person name="Jetten M.S."/>
            <person name="Op den Camp H.J."/>
            <person name="Vuilleumier S."/>
            <person name="Bringel F."/>
            <person name="Dispirito A.A."/>
            <person name="Murrell J.C."/>
            <person name="Bruce D."/>
            <person name="Cheng J.F."/>
            <person name="Copeland A."/>
            <person name="Goodwin L."/>
            <person name="Hauser L."/>
            <person name="Lajus A."/>
            <person name="Land M.L."/>
            <person name="Lapidus A."/>
            <person name="Lucas S."/>
            <person name="Medigue C."/>
            <person name="Pitluck S."/>
            <person name="Woyke T."/>
            <person name="Zeytun A."/>
            <person name="Stein L.Y."/>
        </authorList>
    </citation>
    <scope>NUCLEOTIDE SEQUENCE [LARGE SCALE GENOMIC DNA]</scope>
    <source>
        <strain evidence="4 5">BG8</strain>
    </source>
</reference>